<protein>
    <recommendedName>
        <fullName evidence="2">Methyltransferase domain-containing protein</fullName>
    </recommendedName>
</protein>
<organism evidence="1">
    <name type="scientific">marine sediment metagenome</name>
    <dbReference type="NCBI Taxonomy" id="412755"/>
    <lineage>
        <taxon>unclassified sequences</taxon>
        <taxon>metagenomes</taxon>
        <taxon>ecological metagenomes</taxon>
    </lineage>
</organism>
<gene>
    <name evidence="1" type="ORF">S03H2_08715</name>
</gene>
<name>X1EQK9_9ZZZZ</name>
<proteinExistence type="predicted"/>
<dbReference type="EMBL" id="BARU01004286">
    <property type="protein sequence ID" value="GAH19404.1"/>
    <property type="molecule type" value="Genomic_DNA"/>
</dbReference>
<dbReference type="InterPro" id="IPR029063">
    <property type="entry name" value="SAM-dependent_MTases_sf"/>
</dbReference>
<accession>X1EQK9</accession>
<dbReference type="SUPFAM" id="SSF53335">
    <property type="entry name" value="S-adenosyl-L-methionine-dependent methyltransferases"/>
    <property type="match status" value="1"/>
</dbReference>
<feature type="non-terminal residue" evidence="1">
    <location>
        <position position="49"/>
    </location>
</feature>
<dbReference type="AlphaFoldDB" id="X1EQK9"/>
<sequence length="49" mass="5607">MSITNLYSIFIDPFLQDIRTYISKFSGMKRGDKVLDVCCGTGDQVFYYG</sequence>
<evidence type="ECO:0008006" key="2">
    <source>
        <dbReference type="Google" id="ProtNLM"/>
    </source>
</evidence>
<comment type="caution">
    <text evidence="1">The sequence shown here is derived from an EMBL/GenBank/DDBJ whole genome shotgun (WGS) entry which is preliminary data.</text>
</comment>
<evidence type="ECO:0000313" key="1">
    <source>
        <dbReference type="EMBL" id="GAH19404.1"/>
    </source>
</evidence>
<dbReference type="Pfam" id="PF01209">
    <property type="entry name" value="Ubie_methyltran"/>
    <property type="match status" value="1"/>
</dbReference>
<reference evidence="1" key="1">
    <citation type="journal article" date="2014" name="Front. Microbiol.">
        <title>High frequency of phylogenetically diverse reductive dehalogenase-homologous genes in deep subseafloor sedimentary metagenomes.</title>
        <authorList>
            <person name="Kawai M."/>
            <person name="Futagami T."/>
            <person name="Toyoda A."/>
            <person name="Takaki Y."/>
            <person name="Nishi S."/>
            <person name="Hori S."/>
            <person name="Arai W."/>
            <person name="Tsubouchi T."/>
            <person name="Morono Y."/>
            <person name="Uchiyama I."/>
            <person name="Ito T."/>
            <person name="Fujiyama A."/>
            <person name="Inagaki F."/>
            <person name="Takami H."/>
        </authorList>
    </citation>
    <scope>NUCLEOTIDE SEQUENCE</scope>
    <source>
        <strain evidence="1">Expedition CK06-06</strain>
    </source>
</reference>